<evidence type="ECO:0000313" key="2">
    <source>
        <dbReference type="EMBL" id="GBL74428.1"/>
    </source>
</evidence>
<evidence type="ECO:0000256" key="1">
    <source>
        <dbReference type="SAM" id="MobiDB-lite"/>
    </source>
</evidence>
<keyword evidence="3" id="KW-1185">Reference proteome</keyword>
<proteinExistence type="predicted"/>
<gene>
    <name evidence="2" type="ORF">AVEN_235383_1</name>
</gene>
<feature type="region of interest" description="Disordered" evidence="1">
    <location>
        <begin position="74"/>
        <end position="111"/>
    </location>
</feature>
<protein>
    <submittedName>
        <fullName evidence="2">Uncharacterized protein</fullName>
    </submittedName>
</protein>
<feature type="region of interest" description="Disordered" evidence="1">
    <location>
        <begin position="28"/>
        <end position="57"/>
    </location>
</feature>
<dbReference type="AlphaFoldDB" id="A0A4Y2A3S3"/>
<comment type="caution">
    <text evidence="2">The sequence shown here is derived from an EMBL/GenBank/DDBJ whole genome shotgun (WGS) entry which is preliminary data.</text>
</comment>
<feature type="compositionally biased region" description="Basic residues" evidence="1">
    <location>
        <begin position="82"/>
        <end position="95"/>
    </location>
</feature>
<accession>A0A4Y2A3S3</accession>
<evidence type="ECO:0000313" key="3">
    <source>
        <dbReference type="Proteomes" id="UP000499080"/>
    </source>
</evidence>
<reference evidence="2 3" key="1">
    <citation type="journal article" date="2019" name="Sci. Rep.">
        <title>Orb-weaving spider Araneus ventricosus genome elucidates the spidroin gene catalogue.</title>
        <authorList>
            <person name="Kono N."/>
            <person name="Nakamura H."/>
            <person name="Ohtoshi R."/>
            <person name="Moran D.A.P."/>
            <person name="Shinohara A."/>
            <person name="Yoshida Y."/>
            <person name="Fujiwara M."/>
            <person name="Mori M."/>
            <person name="Tomita M."/>
            <person name="Arakawa K."/>
        </authorList>
    </citation>
    <scope>NUCLEOTIDE SEQUENCE [LARGE SCALE GENOMIC DNA]</scope>
</reference>
<organism evidence="2 3">
    <name type="scientific">Araneus ventricosus</name>
    <name type="common">Orbweaver spider</name>
    <name type="synonym">Epeira ventricosa</name>
    <dbReference type="NCBI Taxonomy" id="182803"/>
    <lineage>
        <taxon>Eukaryota</taxon>
        <taxon>Metazoa</taxon>
        <taxon>Ecdysozoa</taxon>
        <taxon>Arthropoda</taxon>
        <taxon>Chelicerata</taxon>
        <taxon>Arachnida</taxon>
        <taxon>Araneae</taxon>
        <taxon>Araneomorphae</taxon>
        <taxon>Entelegynae</taxon>
        <taxon>Araneoidea</taxon>
        <taxon>Araneidae</taxon>
        <taxon>Araneus</taxon>
    </lineage>
</organism>
<name>A0A4Y2A3S3_ARAVE</name>
<dbReference type="EMBL" id="BGPR01000005">
    <property type="protein sequence ID" value="GBL74428.1"/>
    <property type="molecule type" value="Genomic_DNA"/>
</dbReference>
<sequence>MLTKNRSTDSKEDIVKRLKIKRLSSCGKLESVPEAGTDSSSPTNDGNQFNHRTGRLEADLRRGHWEGIDILRSEGQSASAKKGTRKSCLRARRCSPGHNLQGDLATKSWIH</sequence>
<dbReference type="Proteomes" id="UP000499080">
    <property type="component" value="Unassembled WGS sequence"/>
</dbReference>
<feature type="compositionally biased region" description="Polar residues" evidence="1">
    <location>
        <begin position="37"/>
        <end position="51"/>
    </location>
</feature>